<accession>A0A1U7IRS6</accession>
<evidence type="ECO:0000313" key="2">
    <source>
        <dbReference type="Proteomes" id="UP000185860"/>
    </source>
</evidence>
<dbReference type="Proteomes" id="UP000185860">
    <property type="component" value="Unassembled WGS sequence"/>
</dbReference>
<evidence type="ECO:0000313" key="1">
    <source>
        <dbReference type="EMBL" id="OKH40093.1"/>
    </source>
</evidence>
<sequence>MNPNNQDDINQTQKTDPYEQILFEGYTDSEIAEIKSLMEKWDKATYPTLANSIVDHADRHGFTGDYLKYLRKASNFNKKGARKKLLPNGALRWNKGIEFLIERDGKIISYGEN</sequence>
<protein>
    <submittedName>
        <fullName evidence="1">Uncharacterized protein</fullName>
    </submittedName>
</protein>
<reference evidence="1 2" key="1">
    <citation type="submission" date="2016-11" db="EMBL/GenBank/DDBJ databases">
        <title>Draft Genome Sequences of Nine Cyanobacterial Strains from Diverse Habitats.</title>
        <authorList>
            <person name="Zhu T."/>
            <person name="Hou S."/>
            <person name="Lu X."/>
            <person name="Hess W.R."/>
        </authorList>
    </citation>
    <scope>NUCLEOTIDE SEQUENCE [LARGE SCALE GENOMIC DNA]</scope>
    <source>
        <strain evidence="1 2">IAM M-71</strain>
    </source>
</reference>
<dbReference type="EMBL" id="MRCE01000003">
    <property type="protein sequence ID" value="OKH40093.1"/>
    <property type="molecule type" value="Genomic_DNA"/>
</dbReference>
<dbReference type="OrthoDB" id="487561at2"/>
<name>A0A1U7IRS6_9CYAN</name>
<organism evidence="1 2">
    <name type="scientific">[Phormidium ambiguum] IAM M-71</name>
    <dbReference type="NCBI Taxonomy" id="454136"/>
    <lineage>
        <taxon>Bacteria</taxon>
        <taxon>Bacillati</taxon>
        <taxon>Cyanobacteriota</taxon>
        <taxon>Cyanophyceae</taxon>
        <taxon>Oscillatoriophycideae</taxon>
        <taxon>Aerosakkonematales</taxon>
        <taxon>Aerosakkonemataceae</taxon>
        <taxon>Floridanema</taxon>
    </lineage>
</organism>
<dbReference type="AlphaFoldDB" id="A0A1U7IRS6"/>
<comment type="caution">
    <text evidence="1">The sequence shown here is derived from an EMBL/GenBank/DDBJ whole genome shotgun (WGS) entry which is preliminary data.</text>
</comment>
<dbReference type="RefSeq" id="WP_073592156.1">
    <property type="nucleotide sequence ID" value="NZ_MRCE01000003.1"/>
</dbReference>
<proteinExistence type="predicted"/>
<gene>
    <name evidence="1" type="ORF">NIES2119_03985</name>
</gene>